<dbReference type="AlphaFoldDB" id="A0A366XST5"/>
<evidence type="ECO:0000256" key="2">
    <source>
        <dbReference type="ARBA" id="ARBA00006448"/>
    </source>
</evidence>
<keyword evidence="11" id="KW-1185">Reference proteome</keyword>
<evidence type="ECO:0000313" key="11">
    <source>
        <dbReference type="Proteomes" id="UP000253314"/>
    </source>
</evidence>
<gene>
    <name evidence="10" type="ORF">DS031_19885</name>
</gene>
<comment type="caution">
    <text evidence="10">The sequence shown here is derived from an EMBL/GenBank/DDBJ whole genome shotgun (WGS) entry which is preliminary data.</text>
</comment>
<dbReference type="InterPro" id="IPR023090">
    <property type="entry name" value="UPF0702_alpha/beta_dom_sf"/>
</dbReference>
<dbReference type="Pfam" id="PF04239">
    <property type="entry name" value="DUF421"/>
    <property type="match status" value="1"/>
</dbReference>
<dbReference type="OrthoDB" id="9793799at2"/>
<evidence type="ECO:0000313" key="10">
    <source>
        <dbReference type="EMBL" id="RBW67809.1"/>
    </source>
</evidence>
<comment type="similarity">
    <text evidence="2">Belongs to the UPF0702 family.</text>
</comment>
<feature type="domain" description="YetF-like N-terminal transmembrane" evidence="9">
    <location>
        <begin position="21"/>
        <end position="84"/>
    </location>
</feature>
<name>A0A366XST5_9BACI</name>
<protein>
    <submittedName>
        <fullName evidence="10">DUF421 domain-containing protein</fullName>
    </submittedName>
</protein>
<proteinExistence type="inferred from homology"/>
<feature type="domain" description="YetF C-terminal" evidence="8">
    <location>
        <begin position="87"/>
        <end position="156"/>
    </location>
</feature>
<dbReference type="InterPro" id="IPR007353">
    <property type="entry name" value="DUF421"/>
</dbReference>
<evidence type="ECO:0000256" key="7">
    <source>
        <dbReference type="SAM" id="Phobius"/>
    </source>
</evidence>
<sequence length="172" mass="19460">MFFNGWSGIERILILGSSSYIALIVFLRLFGKRTLSKMNAFDLVVTVATGSILSIILLDKKVPLAEGITALLLLIILQYIIAWLSSRFQKVDTIVKSNPRLLYYNSRFLKDAMKKERITEMDILQAVRKYGYSSLEEVKLIVLEADGAISVLNTVPKKEDNAVKNIKDYPKN</sequence>
<dbReference type="PANTHER" id="PTHR34582:SF6">
    <property type="entry name" value="UPF0702 TRANSMEMBRANE PROTEIN YCAP"/>
    <property type="match status" value="1"/>
</dbReference>
<keyword evidence="3" id="KW-1003">Cell membrane</keyword>
<feature type="transmembrane region" description="Helical" evidence="7">
    <location>
        <begin position="40"/>
        <end position="58"/>
    </location>
</feature>
<reference evidence="10 11" key="1">
    <citation type="submission" date="2018-07" db="EMBL/GenBank/DDBJ databases">
        <title>Lottiidibacillus patelloidae gen. nov., sp. nov., isolated from the intestinal tract of a marine limpet and the reclassification of B. taeanensis BH030017T, B. algicola KMM 3737T and B. hwajinpoensis SW-72T as genus Lottiidibacillus.</title>
        <authorList>
            <person name="Liu R."/>
            <person name="Huang Z."/>
        </authorList>
    </citation>
    <scope>NUCLEOTIDE SEQUENCE [LARGE SCALE GENOMIC DNA]</scope>
    <source>
        <strain evidence="10 11">BH030017</strain>
    </source>
</reference>
<dbReference type="PANTHER" id="PTHR34582">
    <property type="entry name" value="UPF0702 TRANSMEMBRANE PROTEIN YCAP"/>
    <property type="match status" value="1"/>
</dbReference>
<dbReference type="RefSeq" id="WP_113807932.1">
    <property type="nucleotide sequence ID" value="NZ_QOCW01000029.1"/>
</dbReference>
<dbReference type="Gene3D" id="3.30.240.20">
    <property type="entry name" value="bsu07140 like domains"/>
    <property type="match status" value="1"/>
</dbReference>
<feature type="transmembrane region" description="Helical" evidence="7">
    <location>
        <begin position="12"/>
        <end position="31"/>
    </location>
</feature>
<accession>A0A366XST5</accession>
<dbReference type="InterPro" id="IPR048454">
    <property type="entry name" value="YetF_N"/>
</dbReference>
<dbReference type="GO" id="GO:0005886">
    <property type="term" value="C:plasma membrane"/>
    <property type="evidence" value="ECO:0007669"/>
    <property type="project" value="UniProtKB-SubCell"/>
</dbReference>
<dbReference type="EMBL" id="QOCW01000029">
    <property type="protein sequence ID" value="RBW67809.1"/>
    <property type="molecule type" value="Genomic_DNA"/>
</dbReference>
<keyword evidence="4 7" id="KW-0812">Transmembrane</keyword>
<evidence type="ECO:0000259" key="9">
    <source>
        <dbReference type="Pfam" id="PF20730"/>
    </source>
</evidence>
<evidence type="ECO:0000256" key="3">
    <source>
        <dbReference type="ARBA" id="ARBA00022475"/>
    </source>
</evidence>
<evidence type="ECO:0000259" key="8">
    <source>
        <dbReference type="Pfam" id="PF04239"/>
    </source>
</evidence>
<dbReference type="Proteomes" id="UP000253314">
    <property type="component" value="Unassembled WGS sequence"/>
</dbReference>
<keyword evidence="5 7" id="KW-1133">Transmembrane helix</keyword>
<organism evidence="10 11">
    <name type="scientific">Bacillus taeanensis</name>
    <dbReference type="NCBI Taxonomy" id="273032"/>
    <lineage>
        <taxon>Bacteria</taxon>
        <taxon>Bacillati</taxon>
        <taxon>Bacillota</taxon>
        <taxon>Bacilli</taxon>
        <taxon>Bacillales</taxon>
        <taxon>Bacillaceae</taxon>
        <taxon>Bacillus</taxon>
    </lineage>
</organism>
<comment type="subcellular location">
    <subcellularLocation>
        <location evidence="1">Cell membrane</location>
        <topology evidence="1">Multi-pass membrane protein</topology>
    </subcellularLocation>
</comment>
<evidence type="ECO:0000256" key="6">
    <source>
        <dbReference type="ARBA" id="ARBA00023136"/>
    </source>
</evidence>
<feature type="transmembrane region" description="Helical" evidence="7">
    <location>
        <begin position="64"/>
        <end position="84"/>
    </location>
</feature>
<keyword evidence="6 7" id="KW-0472">Membrane</keyword>
<evidence type="ECO:0000256" key="1">
    <source>
        <dbReference type="ARBA" id="ARBA00004651"/>
    </source>
</evidence>
<evidence type="ECO:0000256" key="5">
    <source>
        <dbReference type="ARBA" id="ARBA00022989"/>
    </source>
</evidence>
<evidence type="ECO:0000256" key="4">
    <source>
        <dbReference type="ARBA" id="ARBA00022692"/>
    </source>
</evidence>
<dbReference type="Pfam" id="PF20730">
    <property type="entry name" value="YetF_N"/>
    <property type="match status" value="1"/>
</dbReference>